<reference evidence="11" key="1">
    <citation type="journal article" date="2019" name="Int. J. Syst. Evol. Microbiol.">
        <title>The Global Catalogue of Microorganisms (GCM) 10K type strain sequencing project: providing services to taxonomists for standard genome sequencing and annotation.</title>
        <authorList>
            <consortium name="The Broad Institute Genomics Platform"/>
            <consortium name="The Broad Institute Genome Sequencing Center for Infectious Disease"/>
            <person name="Wu L."/>
            <person name="Ma J."/>
        </authorList>
    </citation>
    <scope>NUCLEOTIDE SEQUENCE [LARGE SCALE GENOMIC DNA]</scope>
    <source>
        <strain evidence="11">CGMCC 1.15461</strain>
    </source>
</reference>
<dbReference type="EMBL" id="BMJE01000003">
    <property type="protein sequence ID" value="GGB75826.1"/>
    <property type="molecule type" value="Genomic_DNA"/>
</dbReference>
<dbReference type="InterPro" id="IPR007353">
    <property type="entry name" value="DUF421"/>
</dbReference>
<sequence>MNKIFFDNWESIARTLIITVMAYITLIVMLRVSGKRTLSKMNAFDFIITIALGSAFATVTLNKSVALIDGILVFFLLVFLQYSITWLSVRNKSVKKLITSRPTLLLYKGELLNEVLKKERVTIEEIYVAARQHGISSLDTIDVIILETAGEITVIPKIESNHTDALENVRHYH</sequence>
<comment type="caution">
    <text evidence="10">The sequence shown here is derived from an EMBL/GenBank/DDBJ whole genome shotgun (WGS) entry which is preliminary data.</text>
</comment>
<dbReference type="InterPro" id="IPR048454">
    <property type="entry name" value="YetF_N"/>
</dbReference>
<dbReference type="PANTHER" id="PTHR34582">
    <property type="entry name" value="UPF0702 TRANSMEMBRANE PROTEIN YCAP"/>
    <property type="match status" value="1"/>
</dbReference>
<keyword evidence="3" id="KW-1003">Cell membrane</keyword>
<keyword evidence="6 7" id="KW-0472">Membrane</keyword>
<comment type="similarity">
    <text evidence="2">Belongs to the UPF0702 family.</text>
</comment>
<keyword evidence="5 7" id="KW-1133">Transmembrane helix</keyword>
<evidence type="ECO:0000256" key="6">
    <source>
        <dbReference type="ARBA" id="ARBA00023136"/>
    </source>
</evidence>
<dbReference type="PANTHER" id="PTHR34582:SF6">
    <property type="entry name" value="UPF0702 TRANSMEMBRANE PROTEIN YCAP"/>
    <property type="match status" value="1"/>
</dbReference>
<feature type="domain" description="YetF-like N-terminal transmembrane" evidence="9">
    <location>
        <begin position="19"/>
        <end position="87"/>
    </location>
</feature>
<evidence type="ECO:0000256" key="1">
    <source>
        <dbReference type="ARBA" id="ARBA00004651"/>
    </source>
</evidence>
<name>A0ABQ1JVJ9_9FLAO</name>
<evidence type="ECO:0000256" key="2">
    <source>
        <dbReference type="ARBA" id="ARBA00006448"/>
    </source>
</evidence>
<evidence type="ECO:0000259" key="8">
    <source>
        <dbReference type="Pfam" id="PF04239"/>
    </source>
</evidence>
<evidence type="ECO:0000259" key="9">
    <source>
        <dbReference type="Pfam" id="PF20730"/>
    </source>
</evidence>
<dbReference type="InterPro" id="IPR023090">
    <property type="entry name" value="UPF0702_alpha/beta_dom_sf"/>
</dbReference>
<feature type="transmembrane region" description="Helical" evidence="7">
    <location>
        <begin position="12"/>
        <end position="30"/>
    </location>
</feature>
<keyword evidence="11" id="KW-1185">Reference proteome</keyword>
<evidence type="ECO:0000256" key="3">
    <source>
        <dbReference type="ARBA" id="ARBA00022475"/>
    </source>
</evidence>
<dbReference type="Gene3D" id="3.30.240.20">
    <property type="entry name" value="bsu07140 like domains"/>
    <property type="match status" value="1"/>
</dbReference>
<evidence type="ECO:0000313" key="11">
    <source>
        <dbReference type="Proteomes" id="UP000615760"/>
    </source>
</evidence>
<keyword evidence="4 7" id="KW-0812">Transmembrane</keyword>
<dbReference type="Pfam" id="PF20730">
    <property type="entry name" value="YetF_N"/>
    <property type="match status" value="1"/>
</dbReference>
<accession>A0ABQ1JVJ9</accession>
<evidence type="ECO:0000256" key="5">
    <source>
        <dbReference type="ARBA" id="ARBA00022989"/>
    </source>
</evidence>
<evidence type="ECO:0000256" key="7">
    <source>
        <dbReference type="SAM" id="Phobius"/>
    </source>
</evidence>
<dbReference type="Proteomes" id="UP000615760">
    <property type="component" value="Unassembled WGS sequence"/>
</dbReference>
<feature type="transmembrane region" description="Helical" evidence="7">
    <location>
        <begin position="67"/>
        <end position="89"/>
    </location>
</feature>
<proteinExistence type="inferred from homology"/>
<dbReference type="Pfam" id="PF04239">
    <property type="entry name" value="DUF421"/>
    <property type="match status" value="1"/>
</dbReference>
<evidence type="ECO:0000256" key="4">
    <source>
        <dbReference type="ARBA" id="ARBA00022692"/>
    </source>
</evidence>
<dbReference type="RefSeq" id="WP_188620610.1">
    <property type="nucleotide sequence ID" value="NZ_BMJE01000003.1"/>
</dbReference>
<evidence type="ECO:0000313" key="10">
    <source>
        <dbReference type="EMBL" id="GGB75826.1"/>
    </source>
</evidence>
<organism evidence="10 11">
    <name type="scientific">Flavobacterium suaedae</name>
    <dbReference type="NCBI Taxonomy" id="1767027"/>
    <lineage>
        <taxon>Bacteria</taxon>
        <taxon>Pseudomonadati</taxon>
        <taxon>Bacteroidota</taxon>
        <taxon>Flavobacteriia</taxon>
        <taxon>Flavobacteriales</taxon>
        <taxon>Flavobacteriaceae</taxon>
        <taxon>Flavobacterium</taxon>
    </lineage>
</organism>
<comment type="subcellular location">
    <subcellularLocation>
        <location evidence="1">Cell membrane</location>
        <topology evidence="1">Multi-pass membrane protein</topology>
    </subcellularLocation>
</comment>
<feature type="transmembrane region" description="Helical" evidence="7">
    <location>
        <begin position="42"/>
        <end position="61"/>
    </location>
</feature>
<protein>
    <submittedName>
        <fullName evidence="10">DUF421 domain-containing protein</fullName>
    </submittedName>
</protein>
<feature type="domain" description="YetF C-terminal" evidence="8">
    <location>
        <begin position="90"/>
        <end position="159"/>
    </location>
</feature>
<gene>
    <name evidence="10" type="ORF">GCM10007424_14720</name>
</gene>